<dbReference type="Proteomes" id="UP000288805">
    <property type="component" value="Unassembled WGS sequence"/>
</dbReference>
<evidence type="ECO:0000256" key="1">
    <source>
        <dbReference type="SAM" id="MobiDB-lite"/>
    </source>
</evidence>
<accession>A0A438FDQ6</accession>
<dbReference type="EMBL" id="QGNW01000980">
    <property type="protein sequence ID" value="RVW58127.1"/>
    <property type="molecule type" value="Genomic_DNA"/>
</dbReference>
<protein>
    <submittedName>
        <fullName evidence="2">Uncharacterized protein</fullName>
    </submittedName>
</protein>
<feature type="compositionally biased region" description="Low complexity" evidence="1">
    <location>
        <begin position="53"/>
        <end position="68"/>
    </location>
</feature>
<gene>
    <name evidence="2" type="ORF">CK203_111002</name>
</gene>
<name>A0A438FDQ6_VITVI</name>
<reference evidence="2 3" key="1">
    <citation type="journal article" date="2018" name="PLoS Genet.">
        <title>Population sequencing reveals clonal diversity and ancestral inbreeding in the grapevine cultivar Chardonnay.</title>
        <authorList>
            <person name="Roach M.J."/>
            <person name="Johnson D.L."/>
            <person name="Bohlmann J."/>
            <person name="van Vuuren H.J."/>
            <person name="Jones S.J."/>
            <person name="Pretorius I.S."/>
            <person name="Schmidt S.A."/>
            <person name="Borneman A.R."/>
        </authorList>
    </citation>
    <scope>NUCLEOTIDE SEQUENCE [LARGE SCALE GENOMIC DNA]</scope>
    <source>
        <strain evidence="3">cv. Chardonnay</strain>
        <tissue evidence="2">Leaf</tissue>
    </source>
</reference>
<proteinExistence type="predicted"/>
<feature type="region of interest" description="Disordered" evidence="1">
    <location>
        <begin position="53"/>
        <end position="74"/>
    </location>
</feature>
<dbReference type="AlphaFoldDB" id="A0A438FDQ6"/>
<evidence type="ECO:0000313" key="3">
    <source>
        <dbReference type="Proteomes" id="UP000288805"/>
    </source>
</evidence>
<comment type="caution">
    <text evidence="2">The sequence shown here is derived from an EMBL/GenBank/DDBJ whole genome shotgun (WGS) entry which is preliminary data.</text>
</comment>
<organism evidence="2 3">
    <name type="scientific">Vitis vinifera</name>
    <name type="common">Grape</name>
    <dbReference type="NCBI Taxonomy" id="29760"/>
    <lineage>
        <taxon>Eukaryota</taxon>
        <taxon>Viridiplantae</taxon>
        <taxon>Streptophyta</taxon>
        <taxon>Embryophyta</taxon>
        <taxon>Tracheophyta</taxon>
        <taxon>Spermatophyta</taxon>
        <taxon>Magnoliopsida</taxon>
        <taxon>eudicotyledons</taxon>
        <taxon>Gunneridae</taxon>
        <taxon>Pentapetalae</taxon>
        <taxon>rosids</taxon>
        <taxon>Vitales</taxon>
        <taxon>Vitaceae</taxon>
        <taxon>Viteae</taxon>
        <taxon>Vitis</taxon>
    </lineage>
</organism>
<evidence type="ECO:0000313" key="2">
    <source>
        <dbReference type="EMBL" id="RVW58127.1"/>
    </source>
</evidence>
<sequence length="74" mass="8265">MGTVEIEAPIIKTRTDEDVKEDELSPIEEVRLTVPTTMTHLYLYGHFECGSWDSSPVPSSHSSTSSSPTEKNPW</sequence>